<keyword evidence="1" id="KW-0812">Transmembrane</keyword>
<feature type="transmembrane region" description="Helical" evidence="1">
    <location>
        <begin position="45"/>
        <end position="61"/>
    </location>
</feature>
<dbReference type="Proteomes" id="UP000199017">
    <property type="component" value="Unassembled WGS sequence"/>
</dbReference>
<dbReference type="AlphaFoldDB" id="A0A1G8M4M7"/>
<name>A0A1G8M4M7_9BACI</name>
<keyword evidence="1" id="KW-0472">Membrane</keyword>
<dbReference type="STRING" id="930129.SAMN05216352_109204"/>
<organism evidence="2 3">
    <name type="scientific">Alteribacillus bidgolensis</name>
    <dbReference type="NCBI Taxonomy" id="930129"/>
    <lineage>
        <taxon>Bacteria</taxon>
        <taxon>Bacillati</taxon>
        <taxon>Bacillota</taxon>
        <taxon>Bacilli</taxon>
        <taxon>Bacillales</taxon>
        <taxon>Bacillaceae</taxon>
        <taxon>Alteribacillus</taxon>
    </lineage>
</organism>
<proteinExistence type="predicted"/>
<dbReference type="OrthoDB" id="2974358at2"/>
<feature type="transmembrane region" description="Helical" evidence="1">
    <location>
        <begin position="21"/>
        <end position="39"/>
    </location>
</feature>
<reference evidence="2 3" key="1">
    <citation type="submission" date="2016-10" db="EMBL/GenBank/DDBJ databases">
        <authorList>
            <person name="de Groot N.N."/>
        </authorList>
    </citation>
    <scope>NUCLEOTIDE SEQUENCE [LARGE SCALE GENOMIC DNA]</scope>
    <source>
        <strain evidence="3">P4B,CCM 7963,CECT 7998,DSM 25260,IBRC-M 10614,KCTC 13821</strain>
    </source>
</reference>
<keyword evidence="1" id="KW-1133">Transmembrane helix</keyword>
<protein>
    <submittedName>
        <fullName evidence="2">Uncharacterized protein</fullName>
    </submittedName>
</protein>
<evidence type="ECO:0000313" key="3">
    <source>
        <dbReference type="Proteomes" id="UP000199017"/>
    </source>
</evidence>
<evidence type="ECO:0000313" key="2">
    <source>
        <dbReference type="EMBL" id="SDI62757.1"/>
    </source>
</evidence>
<accession>A0A1G8M4M7</accession>
<gene>
    <name evidence="2" type="ORF">SAMN05216352_109204</name>
</gene>
<dbReference type="RefSeq" id="WP_091586621.1">
    <property type="nucleotide sequence ID" value="NZ_FNDU01000009.1"/>
</dbReference>
<evidence type="ECO:0000256" key="1">
    <source>
        <dbReference type="SAM" id="Phobius"/>
    </source>
</evidence>
<sequence>MTEVLKCSKCGKSNLWVMSPIRYIFFTSTLPVLAALLFGFLADPVFFLFIPAVILTNHLLAKKKTPLKICKDCKHTENNFSHHSAS</sequence>
<keyword evidence="3" id="KW-1185">Reference proteome</keyword>
<dbReference type="EMBL" id="FNDU01000009">
    <property type="protein sequence ID" value="SDI62757.1"/>
    <property type="molecule type" value="Genomic_DNA"/>
</dbReference>